<dbReference type="KEGG" id="ccar:109112865"/>
<dbReference type="OrthoDB" id="19657at2759"/>
<dbReference type="GO" id="GO:0017171">
    <property type="term" value="F:serine hydrolase activity"/>
    <property type="evidence" value="ECO:0007669"/>
    <property type="project" value="TreeGrafter"/>
</dbReference>
<feature type="domain" description="AB hydrolase-1" evidence="1">
    <location>
        <begin position="142"/>
        <end position="328"/>
    </location>
</feature>
<protein>
    <submittedName>
        <fullName evidence="2">Valacyclovir hydrolase</fullName>
    </submittedName>
</protein>
<gene>
    <name evidence="2" type="primary">bphl</name>
</gene>
<sequence length="337" mass="38137">MCGLCKHSSVLSVNARSQGTLKGPEASGAAPHIPAPADRRERAWDPLHVHTHAQQMMVNETQRRPAFGCSRVFLLTWRTLFPVELDSSEELWDRHECAVFSCRGQAGQRAGIISLSSSCVDFSSDGGGWLIRGFSLLWFLTRGYGGWCRPEGDFPPDFFHRDAKDAVDLMQALGLRRFSLLGWSDGGITALIAAALNPALIQKMVVWGSNAYVSQEDVQIYQSIRDVSSWSERMRRPMEEMYGAQYFRETWERWVDGISRFAQNPQGNICREVLPLISCPTLIVHGAKDPMVPSFHAEYLQQNIRGSRLHVMPEAKHNLHLRYPTEFNTLLQEFLTE</sequence>
<evidence type="ECO:0000313" key="2">
    <source>
        <dbReference type="RefSeq" id="XP_042634278.1"/>
    </source>
</evidence>
<evidence type="ECO:0000259" key="1">
    <source>
        <dbReference type="Pfam" id="PF12697"/>
    </source>
</evidence>
<keyword evidence="2" id="KW-0378">Hydrolase</keyword>
<dbReference type="PANTHER" id="PTHR46331">
    <property type="entry name" value="VALACYCLOVIR HYDROLASE"/>
    <property type="match status" value="1"/>
</dbReference>
<dbReference type="Proteomes" id="UP001155660">
    <property type="component" value="Chromosome A20"/>
</dbReference>
<dbReference type="GeneID" id="109112865"/>
<dbReference type="InterPro" id="IPR000073">
    <property type="entry name" value="AB_hydrolase_1"/>
</dbReference>
<accession>A0A9Q9Z916</accession>
<dbReference type="Pfam" id="PF12697">
    <property type="entry name" value="Abhydrolase_6"/>
    <property type="match status" value="1"/>
</dbReference>
<dbReference type="PANTHER" id="PTHR46331:SF2">
    <property type="entry name" value="VALACYCLOVIR HYDROLASE"/>
    <property type="match status" value="1"/>
</dbReference>
<dbReference type="CTD" id="670"/>
<name>A0A9Q9Z916_CYPCA</name>
<dbReference type="AlphaFoldDB" id="A0A9Q9Z916"/>
<organism evidence="2">
    <name type="scientific">Cyprinus carpio</name>
    <name type="common">Common carp</name>
    <dbReference type="NCBI Taxonomy" id="7962"/>
    <lineage>
        <taxon>Eukaryota</taxon>
        <taxon>Metazoa</taxon>
        <taxon>Chordata</taxon>
        <taxon>Craniata</taxon>
        <taxon>Vertebrata</taxon>
        <taxon>Euteleostomi</taxon>
        <taxon>Actinopterygii</taxon>
        <taxon>Neopterygii</taxon>
        <taxon>Teleostei</taxon>
        <taxon>Ostariophysi</taxon>
        <taxon>Cypriniformes</taxon>
        <taxon>Cyprinidae</taxon>
        <taxon>Cyprininae</taxon>
        <taxon>Cyprinus</taxon>
    </lineage>
</organism>
<dbReference type="RefSeq" id="XP_042634278.1">
    <property type="nucleotide sequence ID" value="XM_042778344.1"/>
</dbReference>
<reference evidence="2" key="1">
    <citation type="submission" date="2025-08" db="UniProtKB">
        <authorList>
            <consortium name="RefSeq"/>
        </authorList>
    </citation>
    <scope>IDENTIFICATION</scope>
    <source>
        <tissue evidence="2">Muscle</tissue>
    </source>
</reference>
<proteinExistence type="predicted"/>